<evidence type="ECO:0000313" key="1">
    <source>
        <dbReference type="EMBL" id="KKN00643.1"/>
    </source>
</evidence>
<protein>
    <submittedName>
        <fullName evidence="1">Uncharacterized protein</fullName>
    </submittedName>
</protein>
<comment type="caution">
    <text evidence="1">The sequence shown here is derived from an EMBL/GenBank/DDBJ whole genome shotgun (WGS) entry which is preliminary data.</text>
</comment>
<sequence length="60" mass="6899">MKACDTLFKFKTLLETALNLDDVKLRGLISSLVSDMNTAFKLVIYLEDNDNEKKEVNYII</sequence>
<dbReference type="EMBL" id="LAZR01005352">
    <property type="protein sequence ID" value="KKN00643.1"/>
    <property type="molecule type" value="Genomic_DNA"/>
</dbReference>
<reference evidence="1" key="1">
    <citation type="journal article" date="2015" name="Nature">
        <title>Complex archaea that bridge the gap between prokaryotes and eukaryotes.</title>
        <authorList>
            <person name="Spang A."/>
            <person name="Saw J.H."/>
            <person name="Jorgensen S.L."/>
            <person name="Zaremba-Niedzwiedzka K."/>
            <person name="Martijn J."/>
            <person name="Lind A.E."/>
            <person name="van Eijk R."/>
            <person name="Schleper C."/>
            <person name="Guy L."/>
            <person name="Ettema T.J."/>
        </authorList>
    </citation>
    <scope>NUCLEOTIDE SEQUENCE</scope>
</reference>
<name>A0A0F9Q5G8_9ZZZZ</name>
<organism evidence="1">
    <name type="scientific">marine sediment metagenome</name>
    <dbReference type="NCBI Taxonomy" id="412755"/>
    <lineage>
        <taxon>unclassified sequences</taxon>
        <taxon>metagenomes</taxon>
        <taxon>ecological metagenomes</taxon>
    </lineage>
</organism>
<proteinExistence type="predicted"/>
<accession>A0A0F9Q5G8</accession>
<gene>
    <name evidence="1" type="ORF">LCGC14_1135710</name>
</gene>
<dbReference type="AlphaFoldDB" id="A0A0F9Q5G8"/>